<dbReference type="GO" id="GO:0005230">
    <property type="term" value="F:extracellular ligand-gated monoatomic ion channel activity"/>
    <property type="evidence" value="ECO:0007669"/>
    <property type="project" value="InterPro"/>
</dbReference>
<evidence type="ECO:0000313" key="4">
    <source>
        <dbReference type="Proteomes" id="UP000887566"/>
    </source>
</evidence>
<dbReference type="Gene3D" id="1.20.58.390">
    <property type="entry name" value="Neurotransmitter-gated ion-channel transmembrane domain"/>
    <property type="match status" value="1"/>
</dbReference>
<dbReference type="AlphaFoldDB" id="A0A914XNL1"/>
<proteinExistence type="predicted"/>
<protein>
    <submittedName>
        <fullName evidence="5">Neurotransmitter-gated ion-channel transmembrane domain-containing protein</fullName>
    </submittedName>
</protein>
<feature type="domain" description="Neurotransmitter-gated ion-channel transmembrane" evidence="3">
    <location>
        <begin position="60"/>
        <end position="165"/>
    </location>
</feature>
<evidence type="ECO:0000313" key="5">
    <source>
        <dbReference type="WBParaSite" id="PSAMB.scaffold9364size5057.g32393.t1"/>
    </source>
</evidence>
<dbReference type="CDD" id="cd19051">
    <property type="entry name" value="LGIC_TM_cation"/>
    <property type="match status" value="1"/>
</dbReference>
<dbReference type="PANTHER" id="PTHR18945">
    <property type="entry name" value="NEUROTRANSMITTER GATED ION CHANNEL"/>
    <property type="match status" value="1"/>
</dbReference>
<feature type="transmembrane region" description="Helical" evidence="2">
    <location>
        <begin position="119"/>
        <end position="144"/>
    </location>
</feature>
<dbReference type="GO" id="GO:0004888">
    <property type="term" value="F:transmembrane signaling receptor activity"/>
    <property type="evidence" value="ECO:0007669"/>
    <property type="project" value="InterPro"/>
</dbReference>
<dbReference type="InterPro" id="IPR006201">
    <property type="entry name" value="Neur_channel"/>
</dbReference>
<dbReference type="SUPFAM" id="SSF63712">
    <property type="entry name" value="Nicotinic receptor ligand binding domain-like"/>
    <property type="match status" value="1"/>
</dbReference>
<feature type="transmembrane region" description="Helical" evidence="2">
    <location>
        <begin position="192"/>
        <end position="211"/>
    </location>
</feature>
<dbReference type="InterPro" id="IPR038050">
    <property type="entry name" value="Neuro_actylchol_rec"/>
</dbReference>
<dbReference type="InterPro" id="IPR036734">
    <property type="entry name" value="Neur_chan_lig-bd_sf"/>
</dbReference>
<keyword evidence="2" id="KW-1133">Transmembrane helix</keyword>
<feature type="transmembrane region" description="Helical" evidence="2">
    <location>
        <begin position="89"/>
        <end position="107"/>
    </location>
</feature>
<dbReference type="SUPFAM" id="SSF90112">
    <property type="entry name" value="Neurotransmitter-gated ion-channel transmembrane pore"/>
    <property type="match status" value="1"/>
</dbReference>
<feature type="transmembrane region" description="Helical" evidence="2">
    <location>
        <begin position="54"/>
        <end position="77"/>
    </location>
</feature>
<dbReference type="GO" id="GO:0016020">
    <property type="term" value="C:membrane"/>
    <property type="evidence" value="ECO:0007669"/>
    <property type="project" value="UniProtKB-SubCell"/>
</dbReference>
<dbReference type="InterPro" id="IPR006029">
    <property type="entry name" value="Neurotrans-gated_channel_TM"/>
</dbReference>
<dbReference type="Gene3D" id="2.70.170.10">
    <property type="entry name" value="Neurotransmitter-gated ion-channel ligand-binding domain"/>
    <property type="match status" value="1"/>
</dbReference>
<dbReference type="Pfam" id="PF02932">
    <property type="entry name" value="Neur_chan_memb"/>
    <property type="match status" value="1"/>
</dbReference>
<dbReference type="WBParaSite" id="PSAMB.scaffold9364size5057.g32393.t1">
    <property type="protein sequence ID" value="PSAMB.scaffold9364size5057.g32393.t1"/>
    <property type="gene ID" value="PSAMB.scaffold9364size5057.g32393"/>
</dbReference>
<accession>A0A914XNL1</accession>
<keyword evidence="2" id="KW-0472">Membrane</keyword>
<evidence type="ECO:0000259" key="3">
    <source>
        <dbReference type="Pfam" id="PF02932"/>
    </source>
</evidence>
<sequence length="217" mass="24126">MDLYADNSTVDLSIFLDNAEWELIGMTAARKVDFYNYGLFPILSYVISIKRKPFYYITNLVVPTVVLTVTALIGYHMPSAGNGIHQEKIKMGVTTILSIYILQLGVSDKLPRTSDVVPLLSIFYSCMVGLLSLAIIATSFVILVEKQGVYGKPPPNWVVRFILRQPTTVSQSPKLHASCSSLFRSNANCRQVGRVLFSMALLPFAVIFSYSREAQTS</sequence>
<keyword evidence="4" id="KW-1185">Reference proteome</keyword>
<name>A0A914XNL1_9BILA</name>
<comment type="subcellular location">
    <subcellularLocation>
        <location evidence="1">Membrane</location>
        <topology evidence="1">Multi-pass membrane protein</topology>
    </subcellularLocation>
</comment>
<dbReference type="InterPro" id="IPR036719">
    <property type="entry name" value="Neuro-gated_channel_TM_sf"/>
</dbReference>
<keyword evidence="2" id="KW-0812">Transmembrane</keyword>
<reference evidence="5" key="1">
    <citation type="submission" date="2022-11" db="UniProtKB">
        <authorList>
            <consortium name="WormBaseParasite"/>
        </authorList>
    </citation>
    <scope>IDENTIFICATION</scope>
</reference>
<evidence type="ECO:0000256" key="1">
    <source>
        <dbReference type="ARBA" id="ARBA00004141"/>
    </source>
</evidence>
<organism evidence="4 5">
    <name type="scientific">Plectus sambesii</name>
    <dbReference type="NCBI Taxonomy" id="2011161"/>
    <lineage>
        <taxon>Eukaryota</taxon>
        <taxon>Metazoa</taxon>
        <taxon>Ecdysozoa</taxon>
        <taxon>Nematoda</taxon>
        <taxon>Chromadorea</taxon>
        <taxon>Plectida</taxon>
        <taxon>Plectina</taxon>
        <taxon>Plectoidea</taxon>
        <taxon>Plectidae</taxon>
        <taxon>Plectus</taxon>
    </lineage>
</organism>
<dbReference type="Proteomes" id="UP000887566">
    <property type="component" value="Unplaced"/>
</dbReference>
<evidence type="ECO:0000256" key="2">
    <source>
        <dbReference type="SAM" id="Phobius"/>
    </source>
</evidence>